<keyword evidence="2" id="KW-1185">Reference proteome</keyword>
<dbReference type="GeneID" id="116662473"/>
<evidence type="ECO:0000256" key="1">
    <source>
        <dbReference type="SAM" id="MobiDB-lite"/>
    </source>
</evidence>
<gene>
    <name evidence="3" type="primary">LOC116662473</name>
</gene>
<feature type="region of interest" description="Disordered" evidence="1">
    <location>
        <begin position="91"/>
        <end position="115"/>
    </location>
</feature>
<protein>
    <submittedName>
        <fullName evidence="3">Uncharacterized protein LOC116662473 isoform X4</fullName>
    </submittedName>
</protein>
<dbReference type="AlphaFoldDB" id="A0A8B8SRK0"/>
<dbReference type="RefSeq" id="XP_032332082.1">
    <property type="nucleotide sequence ID" value="XM_032476191.1"/>
</dbReference>
<dbReference type="Proteomes" id="UP000694856">
    <property type="component" value="Unplaced"/>
</dbReference>
<reference evidence="3" key="1">
    <citation type="submission" date="2025-08" db="UniProtKB">
        <authorList>
            <consortium name="RefSeq"/>
        </authorList>
    </citation>
    <scope>IDENTIFICATION</scope>
    <source>
        <tissue evidence="3">Ear skin</tissue>
    </source>
</reference>
<evidence type="ECO:0000313" key="2">
    <source>
        <dbReference type="Proteomes" id="UP000694856"/>
    </source>
</evidence>
<evidence type="ECO:0000313" key="3">
    <source>
        <dbReference type="RefSeq" id="XP_032332082.1"/>
    </source>
</evidence>
<proteinExistence type="predicted"/>
<name>A0A8B8SRK0_CAMFR</name>
<accession>A0A8B8SRK0</accession>
<sequence>MMGVLQMCGLTCTRGTAVNTNWPDGRRDRSLHSQIPPFSVHLLSICLPPLFPSSPPPPSSPSLTSPASLTEPRGSLALLRMRSQCQLDRGLEAPAPSRGSAPKSSQLCRPKRKVTSVKPSESLMVRKGDSQRWSDPVDLLLAARILHHLQLRGCNMSIPDYVQCAENDQILPVVIQAVGIISEENFFCIYKRITLVSQISPCGSQWALCIHYRHHYAPENGWRNFQTHSNVVGLVTITDCLSAKAFEKLHVQRSCMAPR</sequence>
<organism evidence="2 3">
    <name type="scientific">Camelus ferus</name>
    <name type="common">Wild bactrian camel</name>
    <name type="synonym">Camelus bactrianus ferus</name>
    <dbReference type="NCBI Taxonomy" id="419612"/>
    <lineage>
        <taxon>Eukaryota</taxon>
        <taxon>Metazoa</taxon>
        <taxon>Chordata</taxon>
        <taxon>Craniata</taxon>
        <taxon>Vertebrata</taxon>
        <taxon>Euteleostomi</taxon>
        <taxon>Mammalia</taxon>
        <taxon>Eutheria</taxon>
        <taxon>Laurasiatheria</taxon>
        <taxon>Artiodactyla</taxon>
        <taxon>Tylopoda</taxon>
        <taxon>Camelidae</taxon>
        <taxon>Camelus</taxon>
    </lineage>
</organism>